<comment type="caution">
    <text evidence="8">The sequence shown here is derived from an EMBL/GenBank/DDBJ whole genome shotgun (WGS) entry which is preliminary data.</text>
</comment>
<feature type="transmembrane region" description="Helical" evidence="6">
    <location>
        <begin position="284"/>
        <end position="302"/>
    </location>
</feature>
<evidence type="ECO:0000259" key="7">
    <source>
        <dbReference type="Pfam" id="PF14378"/>
    </source>
</evidence>
<evidence type="ECO:0000313" key="8">
    <source>
        <dbReference type="EMBL" id="NJC56467.1"/>
    </source>
</evidence>
<protein>
    <submittedName>
        <fullName evidence="8">Membrane-associated phospholipid phosphatase</fullName>
    </submittedName>
</protein>
<feature type="compositionally biased region" description="Polar residues" evidence="5">
    <location>
        <begin position="405"/>
        <end position="414"/>
    </location>
</feature>
<dbReference type="Pfam" id="PF14378">
    <property type="entry name" value="PAP2_3"/>
    <property type="match status" value="1"/>
</dbReference>
<dbReference type="Proteomes" id="UP000576792">
    <property type="component" value="Unassembled WGS sequence"/>
</dbReference>
<name>A0A846S6K7_9MICO</name>
<feature type="transmembrane region" description="Helical" evidence="6">
    <location>
        <begin position="251"/>
        <end position="272"/>
    </location>
</feature>
<feature type="transmembrane region" description="Helical" evidence="6">
    <location>
        <begin position="86"/>
        <end position="107"/>
    </location>
</feature>
<evidence type="ECO:0000256" key="6">
    <source>
        <dbReference type="SAM" id="Phobius"/>
    </source>
</evidence>
<comment type="subcellular location">
    <subcellularLocation>
        <location evidence="1">Membrane</location>
        <topology evidence="1">Multi-pass membrane protein</topology>
    </subcellularLocation>
</comment>
<evidence type="ECO:0000256" key="2">
    <source>
        <dbReference type="ARBA" id="ARBA00022692"/>
    </source>
</evidence>
<feature type="region of interest" description="Disordered" evidence="5">
    <location>
        <begin position="354"/>
        <end position="414"/>
    </location>
</feature>
<organism evidence="8 9">
    <name type="scientific">Brevibacterium marinum</name>
    <dbReference type="NCBI Taxonomy" id="418643"/>
    <lineage>
        <taxon>Bacteria</taxon>
        <taxon>Bacillati</taxon>
        <taxon>Actinomycetota</taxon>
        <taxon>Actinomycetes</taxon>
        <taxon>Micrococcales</taxon>
        <taxon>Brevibacteriaceae</taxon>
        <taxon>Brevibacterium</taxon>
    </lineage>
</organism>
<dbReference type="CDD" id="cd03386">
    <property type="entry name" value="PAP2_Aur1_like"/>
    <property type="match status" value="1"/>
</dbReference>
<keyword evidence="2 6" id="KW-0812">Transmembrane</keyword>
<keyword evidence="9" id="KW-1185">Reference proteome</keyword>
<dbReference type="SUPFAM" id="SSF48317">
    <property type="entry name" value="Acid phosphatase/Vanadium-dependent haloperoxidase"/>
    <property type="match status" value="1"/>
</dbReference>
<dbReference type="PANTHER" id="PTHR31310">
    <property type="match status" value="1"/>
</dbReference>
<dbReference type="InterPro" id="IPR052185">
    <property type="entry name" value="IPC_Synthase-Related"/>
</dbReference>
<feature type="transmembrane region" description="Helical" evidence="6">
    <location>
        <begin position="185"/>
        <end position="206"/>
    </location>
</feature>
<dbReference type="InterPro" id="IPR036938">
    <property type="entry name" value="PAP2/HPO_sf"/>
</dbReference>
<evidence type="ECO:0000256" key="4">
    <source>
        <dbReference type="ARBA" id="ARBA00023136"/>
    </source>
</evidence>
<feature type="transmembrane region" description="Helical" evidence="6">
    <location>
        <begin position="308"/>
        <end position="326"/>
    </location>
</feature>
<proteinExistence type="predicted"/>
<keyword evidence="3 6" id="KW-1133">Transmembrane helix</keyword>
<feature type="transmembrane region" description="Helical" evidence="6">
    <location>
        <begin position="156"/>
        <end position="178"/>
    </location>
</feature>
<dbReference type="GO" id="GO:0016020">
    <property type="term" value="C:membrane"/>
    <property type="evidence" value="ECO:0007669"/>
    <property type="project" value="UniProtKB-SubCell"/>
</dbReference>
<keyword evidence="4 6" id="KW-0472">Membrane</keyword>
<gene>
    <name evidence="8" type="ORF">BKA07_001502</name>
</gene>
<reference evidence="8 9" key="1">
    <citation type="submission" date="2020-03" db="EMBL/GenBank/DDBJ databases">
        <title>Sequencing the genomes of 1000 actinobacteria strains.</title>
        <authorList>
            <person name="Klenk H.-P."/>
        </authorList>
    </citation>
    <scope>NUCLEOTIDE SEQUENCE [LARGE SCALE GENOMIC DNA]</scope>
    <source>
        <strain evidence="8 9">DSM 18964</strain>
    </source>
</reference>
<sequence length="414" mass="45541">MTQIRQWPYAFALGLSIVVGAAAVVSSLYLDVPLKDPDGFLGPSFVRLPLMALLIIGAGLVVDALRRSGWRQLPTTIREVVKEEWNAHRFLCIGAGLLSFYICYIGYRNLKNVLPIFREGTLFDQDLLRLDHWLSGGHDPAMILHGLFGTDIMAEFLSVVYLSYLPLVPISLGVVLIFSRNLAIGAWYSTTLCLNWVLGTVSYYILPSLGPVFTHPSSYSRLPETGVGELQEVLLANRLDFLAAPATSESIQGVAAFASLHVSVTFAAALFLERTARRQLTRTAAWIFFGVTVVATLYFGWHYIADDIAGMVIGWASVTLGARVTGNWPKRRRQPADIVDTSLPDRMRPKLDTAGLTLEDATRSPIDDGLDDLPEAVPPKVERPSQVKAQSTVERPSKVERPSTVEAQSETKAV</sequence>
<accession>A0A846S6K7</accession>
<evidence type="ECO:0000256" key="5">
    <source>
        <dbReference type="SAM" id="MobiDB-lite"/>
    </source>
</evidence>
<dbReference type="AlphaFoldDB" id="A0A846S6K7"/>
<dbReference type="InterPro" id="IPR026841">
    <property type="entry name" value="Aur1/Ipt1"/>
</dbReference>
<dbReference type="PANTHER" id="PTHR31310:SF7">
    <property type="entry name" value="PA-PHOSPHATASE RELATED-FAMILY PROTEIN DDB_G0268928"/>
    <property type="match status" value="1"/>
</dbReference>
<evidence type="ECO:0000313" key="9">
    <source>
        <dbReference type="Proteomes" id="UP000576792"/>
    </source>
</evidence>
<evidence type="ECO:0000256" key="1">
    <source>
        <dbReference type="ARBA" id="ARBA00004141"/>
    </source>
</evidence>
<evidence type="ECO:0000256" key="3">
    <source>
        <dbReference type="ARBA" id="ARBA00022989"/>
    </source>
</evidence>
<feature type="transmembrane region" description="Helical" evidence="6">
    <location>
        <begin position="7"/>
        <end position="30"/>
    </location>
</feature>
<dbReference type="EMBL" id="JAATJN010000001">
    <property type="protein sequence ID" value="NJC56467.1"/>
    <property type="molecule type" value="Genomic_DNA"/>
</dbReference>
<feature type="transmembrane region" description="Helical" evidence="6">
    <location>
        <begin position="45"/>
        <end position="65"/>
    </location>
</feature>
<dbReference type="RefSeq" id="WP_167950338.1">
    <property type="nucleotide sequence ID" value="NZ_BAAAPQ010000013.1"/>
</dbReference>
<feature type="domain" description="Inositolphosphotransferase Aur1/Ipt1" evidence="7">
    <location>
        <begin position="126"/>
        <end position="319"/>
    </location>
</feature>
<dbReference type="Gene3D" id="1.20.144.10">
    <property type="entry name" value="Phosphatidic acid phosphatase type 2/haloperoxidase"/>
    <property type="match status" value="1"/>
</dbReference>